<dbReference type="AlphaFoldDB" id="A0A938WM31"/>
<dbReference type="Proteomes" id="UP000764045">
    <property type="component" value="Unassembled WGS sequence"/>
</dbReference>
<sequence>MERNKTLDHIFSLLGSMALSEAIDELETFGAAHPELSLDARLREIRSDYRLMFDYWSKGFKDEQLELVYRNFIYRMYRLTADVGMRYAIAHSSYLTAIDNRVRSAGRDWSPAALQAGLEGFVSDVALLELEPAHVRAERKLGLHRAHRQMMNDLFDYIWTSSQWTDSTAESMAQLLLAPTVDTIDQQLIVSAVMLGCMNMFDINKFRVMLTVYRQSSDEQVRQRALVGWALSAGVGMHHIFPEEREMVGGLLADEHVCKELVELQIQLFYCLSAENDNRKIQQEIMPDLLKHNGLSITPNGIEEKEGDSIEDIIHPEEAERRMEKVEESFRRMLDMQKSGADIYFGGFSQMKRFPFFDSIGNWFVPFYPEHPAISQAYGTQADTRMIRNIVDHMPFCNSDKYSFVIAFRQVVDRIPQNIREMLANGSVAGMEAVAAEEQGKPEYIRRQYLQDLYRFFRLYPSRSMLYNPFGHDADGHVFNYVFFANPIFSATPLEACYGEVVGCMMKRSMYREAASVLANCSVPGRDFLYYMHCGSLRLHHPAASGGLALPQASACFEEALRLRPDSAKALSGYARAKFYDGEYAVAEYAYARLSAMHPERKSSVLNMAVCMVNLGKSDEALKHLYKLNYESPDDDRVNRVMARALVCAGQYDKAEKAYLALCAGQEAEPEDHLNHGLCRWLAGDKAGAAECFVEYVRAHGGDAGVAGCRSLFYADVADKERELLAGNGITPTEVHLMCDLVCDLAFRIR</sequence>
<organism evidence="1 2">
    <name type="scientific">Marseilla massiliensis</name>
    <dbReference type="NCBI Taxonomy" id="1841864"/>
    <lineage>
        <taxon>Bacteria</taxon>
        <taxon>Pseudomonadati</taxon>
        <taxon>Bacteroidota</taxon>
        <taxon>Bacteroidia</taxon>
        <taxon>Bacteroidales</taxon>
        <taxon>Prevotellaceae</taxon>
        <taxon>Marseilla</taxon>
    </lineage>
</organism>
<comment type="caution">
    <text evidence="1">The sequence shown here is derived from an EMBL/GenBank/DDBJ whole genome shotgun (WGS) entry which is preliminary data.</text>
</comment>
<dbReference type="RefSeq" id="WP_205108790.1">
    <property type="nucleotide sequence ID" value="NZ_JACJJL010000007.1"/>
</dbReference>
<evidence type="ECO:0000313" key="1">
    <source>
        <dbReference type="EMBL" id="MBM6661258.1"/>
    </source>
</evidence>
<dbReference type="SUPFAM" id="SSF48452">
    <property type="entry name" value="TPR-like"/>
    <property type="match status" value="1"/>
</dbReference>
<protein>
    <submittedName>
        <fullName evidence="1">Tetratricopeptide repeat protein</fullName>
    </submittedName>
</protein>
<dbReference type="Gene3D" id="1.25.40.10">
    <property type="entry name" value="Tetratricopeptide repeat domain"/>
    <property type="match status" value="1"/>
</dbReference>
<keyword evidence="2" id="KW-1185">Reference proteome</keyword>
<accession>A0A938WM31</accession>
<dbReference type="Pfam" id="PF14559">
    <property type="entry name" value="TPR_19"/>
    <property type="match status" value="1"/>
</dbReference>
<dbReference type="EMBL" id="JACJJL010000007">
    <property type="protein sequence ID" value="MBM6661258.1"/>
    <property type="molecule type" value="Genomic_DNA"/>
</dbReference>
<evidence type="ECO:0000313" key="2">
    <source>
        <dbReference type="Proteomes" id="UP000764045"/>
    </source>
</evidence>
<dbReference type="InterPro" id="IPR011990">
    <property type="entry name" value="TPR-like_helical_dom_sf"/>
</dbReference>
<reference evidence="1 2" key="1">
    <citation type="journal article" date="2021" name="Sci. Rep.">
        <title>The distribution of antibiotic resistance genes in chicken gut microbiota commensals.</title>
        <authorList>
            <person name="Juricova H."/>
            <person name="Matiasovicova J."/>
            <person name="Kubasova T."/>
            <person name="Cejkova D."/>
            <person name="Rychlik I."/>
        </authorList>
    </citation>
    <scope>NUCLEOTIDE SEQUENCE [LARGE SCALE GENOMIC DNA]</scope>
    <source>
        <strain evidence="1 2">An819</strain>
    </source>
</reference>
<name>A0A938WM31_9BACT</name>
<gene>
    <name evidence="1" type="ORF">H6B30_05735</name>
</gene>
<proteinExistence type="predicted"/>